<gene>
    <name evidence="1" type="ORF">PCON_08932</name>
</gene>
<dbReference type="AlphaFoldDB" id="U4LMM1"/>
<protein>
    <submittedName>
        <fullName evidence="1">Uncharacterized protein</fullName>
    </submittedName>
</protein>
<evidence type="ECO:0000313" key="1">
    <source>
        <dbReference type="EMBL" id="CCX30595.1"/>
    </source>
</evidence>
<sequence>MPASATDLAGVPVTCRRHGEHLGRDWIVRSIIRQITR</sequence>
<accession>U4LMM1</accession>
<name>U4LMM1_PYROM</name>
<dbReference type="Proteomes" id="UP000018144">
    <property type="component" value="Unassembled WGS sequence"/>
</dbReference>
<evidence type="ECO:0000313" key="2">
    <source>
        <dbReference type="Proteomes" id="UP000018144"/>
    </source>
</evidence>
<keyword evidence="2" id="KW-1185">Reference proteome</keyword>
<organism evidence="1 2">
    <name type="scientific">Pyronema omphalodes (strain CBS 100304)</name>
    <name type="common">Pyronema confluens</name>
    <dbReference type="NCBI Taxonomy" id="1076935"/>
    <lineage>
        <taxon>Eukaryota</taxon>
        <taxon>Fungi</taxon>
        <taxon>Dikarya</taxon>
        <taxon>Ascomycota</taxon>
        <taxon>Pezizomycotina</taxon>
        <taxon>Pezizomycetes</taxon>
        <taxon>Pezizales</taxon>
        <taxon>Pyronemataceae</taxon>
        <taxon>Pyronema</taxon>
    </lineage>
</organism>
<proteinExistence type="predicted"/>
<reference evidence="1 2" key="1">
    <citation type="journal article" date="2013" name="PLoS Genet.">
        <title>The genome and development-dependent transcriptomes of Pyronema confluens: a window into fungal evolution.</title>
        <authorList>
            <person name="Traeger S."/>
            <person name="Altegoer F."/>
            <person name="Freitag M."/>
            <person name="Gabaldon T."/>
            <person name="Kempken F."/>
            <person name="Kumar A."/>
            <person name="Marcet-Houben M."/>
            <person name="Poggeler S."/>
            <person name="Stajich J.E."/>
            <person name="Nowrousian M."/>
        </authorList>
    </citation>
    <scope>NUCLEOTIDE SEQUENCE [LARGE SCALE GENOMIC DNA]</scope>
    <source>
        <strain evidence="2">CBS 100304</strain>
        <tissue evidence="1">Vegetative mycelium</tissue>
    </source>
</reference>
<dbReference type="EMBL" id="HF935458">
    <property type="protein sequence ID" value="CCX30595.1"/>
    <property type="molecule type" value="Genomic_DNA"/>
</dbReference>